<feature type="signal peptide" evidence="1">
    <location>
        <begin position="1"/>
        <end position="22"/>
    </location>
</feature>
<name>A0A158DJ84_9BURK</name>
<proteinExistence type="predicted"/>
<reference evidence="2" key="1">
    <citation type="submission" date="2016-01" db="EMBL/GenBank/DDBJ databases">
        <authorList>
            <person name="Peeters C."/>
        </authorList>
    </citation>
    <scope>NUCLEOTIDE SEQUENCE</scope>
    <source>
        <strain evidence="2">LMG 29320</strain>
    </source>
</reference>
<gene>
    <name evidence="2" type="ORF">AWB77_05440</name>
</gene>
<organism evidence="2 3">
    <name type="scientific">Caballeronia fortuita</name>
    <dbReference type="NCBI Taxonomy" id="1777138"/>
    <lineage>
        <taxon>Bacteria</taxon>
        <taxon>Pseudomonadati</taxon>
        <taxon>Pseudomonadota</taxon>
        <taxon>Betaproteobacteria</taxon>
        <taxon>Burkholderiales</taxon>
        <taxon>Burkholderiaceae</taxon>
        <taxon>Caballeronia</taxon>
    </lineage>
</organism>
<keyword evidence="3" id="KW-1185">Reference proteome</keyword>
<keyword evidence="1" id="KW-0732">Signal</keyword>
<evidence type="ECO:0000256" key="1">
    <source>
        <dbReference type="SAM" id="SignalP"/>
    </source>
</evidence>
<protein>
    <submittedName>
        <fullName evidence="2">Uncharacterized protein</fullName>
    </submittedName>
</protein>
<dbReference type="SUPFAM" id="SSF63829">
    <property type="entry name" value="Calcium-dependent phosphotriesterase"/>
    <property type="match status" value="1"/>
</dbReference>
<dbReference type="AlphaFoldDB" id="A0A158DJ84"/>
<sequence>MRKPCIGAMAALLLAAGTAAHAVEANQPARNPFLAAEKYAITHFDPSQSDAFPYAVKPGFFNVDIRNAPRVVNGPVNIMTLASTSPNFMWGVSSEGVTYIDVSNGGFREVARAAAPGNKIVPAALHEKVLGERITSIKQAEDAVFKTYGLDWTRVVNGIYSVVDNDNHVYYNGQDGRISMFGLVDEKNPAAGIKVMKTVDMKPIVGKAHLIGTGITYDGKFVVASNVSISVFDRSLEGQPQTIRFAPGEIVSNSFAIDEKGGIYIASNRVMHKVVWTGAKLSEAEADGAWKAEYEHGVQPPAVKFGDGTGSTPTLMGFGDDEDKLVVITDGANRMHLVAFWRDQIPTGWTQIPGTKSPRIAGQIGITAGLRHPPKFVQSEQSVVVNGYGAFVVNNVAEKGHPDKLVDVLSLGPVNKPASGAERLEWDPKKHAWRSVWTRNDIVSISMVPSTSSASNMVFVNGYYPKSGWEVTGLDWNTGKTVHRVSFGKSNLGNGAYAIIQYMSNGDLLFNSIGGPTRIALKHAAAK</sequence>
<dbReference type="RefSeq" id="WP_061137497.1">
    <property type="nucleotide sequence ID" value="NZ_FCNX02000016.1"/>
</dbReference>
<feature type="chain" id="PRO_5007624222" evidence="1">
    <location>
        <begin position="23"/>
        <end position="527"/>
    </location>
</feature>
<dbReference type="Proteomes" id="UP000054903">
    <property type="component" value="Unassembled WGS sequence"/>
</dbReference>
<dbReference type="STRING" id="1777138.AWB77_05440"/>
<accession>A0A158DJ84</accession>
<evidence type="ECO:0000313" key="2">
    <source>
        <dbReference type="EMBL" id="SAK94689.1"/>
    </source>
</evidence>
<evidence type="ECO:0000313" key="3">
    <source>
        <dbReference type="Proteomes" id="UP000054903"/>
    </source>
</evidence>
<dbReference type="OrthoDB" id="4495524at2"/>
<comment type="caution">
    <text evidence="2">The sequence shown here is derived from an EMBL/GenBank/DDBJ whole genome shotgun (WGS) entry which is preliminary data.</text>
</comment>
<dbReference type="EMBL" id="FCNX02000016">
    <property type="protein sequence ID" value="SAK94689.1"/>
    <property type="molecule type" value="Genomic_DNA"/>
</dbReference>